<dbReference type="PANTHER" id="PTHR47504">
    <property type="entry name" value="RIGHT ORIGIN-BINDING PROTEIN"/>
    <property type="match status" value="1"/>
</dbReference>
<dbReference type="EMBL" id="NGKB01000006">
    <property type="protein sequence ID" value="RSU14917.1"/>
    <property type="molecule type" value="Genomic_DNA"/>
</dbReference>
<accession>A0A430B3J6</accession>
<dbReference type="Gene3D" id="3.20.80.10">
    <property type="entry name" value="Regulatory factor, effector binding domain"/>
    <property type="match status" value="1"/>
</dbReference>
<dbReference type="GO" id="GO:0043565">
    <property type="term" value="F:sequence-specific DNA binding"/>
    <property type="evidence" value="ECO:0007669"/>
    <property type="project" value="InterPro"/>
</dbReference>
<dbReference type="InterPro" id="IPR009057">
    <property type="entry name" value="Homeodomain-like_sf"/>
</dbReference>
<keyword evidence="1" id="KW-0805">Transcription regulation</keyword>
<keyword evidence="6" id="KW-1185">Reference proteome</keyword>
<feature type="domain" description="HTH araC/xylS-type" evidence="4">
    <location>
        <begin position="5"/>
        <end position="103"/>
    </location>
</feature>
<evidence type="ECO:0000256" key="2">
    <source>
        <dbReference type="ARBA" id="ARBA00023125"/>
    </source>
</evidence>
<evidence type="ECO:0000313" key="6">
    <source>
        <dbReference type="Proteomes" id="UP000288028"/>
    </source>
</evidence>
<name>A0A430B3J6_9ENTE</name>
<dbReference type="PROSITE" id="PS01124">
    <property type="entry name" value="HTH_ARAC_FAMILY_2"/>
    <property type="match status" value="1"/>
</dbReference>
<protein>
    <submittedName>
        <fullName evidence="5">AraC family transcriptional regulator</fullName>
    </submittedName>
</protein>
<proteinExistence type="predicted"/>
<evidence type="ECO:0000313" key="5">
    <source>
        <dbReference type="EMBL" id="RSU14917.1"/>
    </source>
</evidence>
<dbReference type="InterPro" id="IPR018060">
    <property type="entry name" value="HTH_AraC"/>
</dbReference>
<dbReference type="SUPFAM" id="SSF46689">
    <property type="entry name" value="Homeodomain-like"/>
    <property type="match status" value="2"/>
</dbReference>
<dbReference type="GO" id="GO:0003700">
    <property type="term" value="F:DNA-binding transcription factor activity"/>
    <property type="evidence" value="ECO:0007669"/>
    <property type="project" value="InterPro"/>
</dbReference>
<dbReference type="SMART" id="SM00342">
    <property type="entry name" value="HTH_ARAC"/>
    <property type="match status" value="1"/>
</dbReference>
<sequence length="285" mass="32894">MNEFAKVINYIEDHLTDTIDMKEIERLSQMSEFNFQKIFSVLSGISLGEYIRKRRLSKSFYDLKETDTKIIDIAFKYGYQSSESYSRAFQQLFQISPSNARKTMNQLTLFPKLTIRVQIKGGTEMNYQIIKKESFLVTGIKESYTSVDEGQSKIPLFWDKFNESSLFDQVVKEKDSSGPNTVLGICLPGENGAYNYLIGVNATEVTKQENLETITLPETDWVIFKAVGKVPDAIRTTYQEIYESFFPSTPYSPKNLPEFESYPLDMDPMSENHITEIWIPINKEE</sequence>
<dbReference type="RefSeq" id="WP_126793614.1">
    <property type="nucleotide sequence ID" value="NZ_CP060720.1"/>
</dbReference>
<reference evidence="5 6" key="1">
    <citation type="submission" date="2017-05" db="EMBL/GenBank/DDBJ databases">
        <title>Vagococcus spp. assemblies.</title>
        <authorList>
            <person name="Gulvik C.A."/>
        </authorList>
    </citation>
    <scope>NUCLEOTIDE SEQUENCE [LARGE SCALE GENOMIC DNA]</scope>
    <source>
        <strain evidence="5 6">SS1714</strain>
    </source>
</reference>
<dbReference type="Pfam" id="PF14526">
    <property type="entry name" value="Cass2"/>
    <property type="match status" value="1"/>
</dbReference>
<dbReference type="OrthoDB" id="9801123at2"/>
<keyword evidence="2" id="KW-0238">DNA-binding</keyword>
<gene>
    <name evidence="5" type="ORF">CBF28_07555</name>
</gene>
<dbReference type="InterPro" id="IPR050959">
    <property type="entry name" value="MarA-like"/>
</dbReference>
<dbReference type="SUPFAM" id="SSF55136">
    <property type="entry name" value="Probable bacterial effector-binding domain"/>
    <property type="match status" value="1"/>
</dbReference>
<evidence type="ECO:0000256" key="1">
    <source>
        <dbReference type="ARBA" id="ARBA00023015"/>
    </source>
</evidence>
<dbReference type="Pfam" id="PF12833">
    <property type="entry name" value="HTH_18"/>
    <property type="match status" value="1"/>
</dbReference>
<dbReference type="Gene3D" id="1.10.10.60">
    <property type="entry name" value="Homeodomain-like"/>
    <property type="match status" value="2"/>
</dbReference>
<dbReference type="InterPro" id="IPR029441">
    <property type="entry name" value="Cass2"/>
</dbReference>
<dbReference type="InterPro" id="IPR010499">
    <property type="entry name" value="AraC_E-bd"/>
</dbReference>
<dbReference type="AlphaFoldDB" id="A0A430B3J6"/>
<dbReference type="PANTHER" id="PTHR47504:SF5">
    <property type="entry name" value="RIGHT ORIGIN-BINDING PROTEIN"/>
    <property type="match status" value="1"/>
</dbReference>
<evidence type="ECO:0000259" key="4">
    <source>
        <dbReference type="PROSITE" id="PS01124"/>
    </source>
</evidence>
<evidence type="ECO:0000256" key="3">
    <source>
        <dbReference type="ARBA" id="ARBA00023163"/>
    </source>
</evidence>
<keyword evidence="3" id="KW-0804">Transcription</keyword>
<organism evidence="5 6">
    <name type="scientific">Vagococcus carniphilus</name>
    <dbReference type="NCBI Taxonomy" id="218144"/>
    <lineage>
        <taxon>Bacteria</taxon>
        <taxon>Bacillati</taxon>
        <taxon>Bacillota</taxon>
        <taxon>Bacilli</taxon>
        <taxon>Lactobacillales</taxon>
        <taxon>Enterococcaceae</taxon>
        <taxon>Vagococcus</taxon>
    </lineage>
</organism>
<dbReference type="SMART" id="SM00871">
    <property type="entry name" value="AraC_E_bind"/>
    <property type="match status" value="1"/>
</dbReference>
<dbReference type="Proteomes" id="UP000288028">
    <property type="component" value="Unassembled WGS sequence"/>
</dbReference>
<dbReference type="InterPro" id="IPR011256">
    <property type="entry name" value="Reg_factor_effector_dom_sf"/>
</dbReference>
<comment type="caution">
    <text evidence="5">The sequence shown here is derived from an EMBL/GenBank/DDBJ whole genome shotgun (WGS) entry which is preliminary data.</text>
</comment>
<dbReference type="GeneID" id="95579574"/>